<accession>A0ABQ6R7J7</accession>
<gene>
    <name evidence="1" type="ORF">ERX35_007610</name>
</gene>
<dbReference type="RefSeq" id="WP_149459330.1">
    <property type="nucleotide sequence ID" value="NZ_SCWC02000005.1"/>
</dbReference>
<keyword evidence="2" id="KW-1185">Reference proteome</keyword>
<dbReference type="EMBL" id="SCWC02000005">
    <property type="protein sequence ID" value="KAA1039072.1"/>
    <property type="molecule type" value="Genomic_DNA"/>
</dbReference>
<evidence type="ECO:0000313" key="1">
    <source>
        <dbReference type="EMBL" id="KAA1039072.1"/>
    </source>
</evidence>
<dbReference type="Proteomes" id="UP000295735">
    <property type="component" value="Unassembled WGS sequence"/>
</dbReference>
<sequence>MTYYIYIGSNHDIISPVMEALAGNYRAYKDKTSLNQFIFQYEMHYDPGKTAFRQLLMVIQEHMAAHQNCTVEITHALSSNIEPYYVKDRSIISVDQLTAEHLMQLPEEQMIEVIKG</sequence>
<reference evidence="1 2" key="1">
    <citation type="submission" date="2019-09" db="EMBL/GenBank/DDBJ databases">
        <authorList>
            <person name="Mazhar S."/>
            <person name="Altermann E."/>
            <person name="Hill C."/>
            <person name="Mcauliffe O."/>
        </authorList>
    </citation>
    <scope>NUCLEOTIDE SEQUENCE [LARGE SCALE GENOMIC DNA]</scope>
    <source>
        <strain evidence="1 2">ATCC 51831</strain>
    </source>
</reference>
<protein>
    <submittedName>
        <fullName evidence="1">Uncharacterized protein</fullName>
    </submittedName>
</protein>
<evidence type="ECO:0000313" key="2">
    <source>
        <dbReference type="Proteomes" id="UP000295735"/>
    </source>
</evidence>
<proteinExistence type="predicted"/>
<name>A0ABQ6R7J7_9STAP</name>
<organism evidence="1 2">
    <name type="scientific">Macrococcus equipercicus</name>
    <dbReference type="NCBI Taxonomy" id="69967"/>
    <lineage>
        <taxon>Bacteria</taxon>
        <taxon>Bacillati</taxon>
        <taxon>Bacillota</taxon>
        <taxon>Bacilli</taxon>
        <taxon>Bacillales</taxon>
        <taxon>Staphylococcaceae</taxon>
        <taxon>Macrococcus</taxon>
    </lineage>
</organism>
<comment type="caution">
    <text evidence="1">The sequence shown here is derived from an EMBL/GenBank/DDBJ whole genome shotgun (WGS) entry which is preliminary data.</text>
</comment>